<dbReference type="AlphaFoldDB" id="A0A062I419"/>
<evidence type="ECO:0000313" key="2">
    <source>
        <dbReference type="EMBL" id="KCY13601.1"/>
    </source>
</evidence>
<dbReference type="Pfam" id="PF12680">
    <property type="entry name" value="SnoaL_2"/>
    <property type="match status" value="1"/>
</dbReference>
<dbReference type="SUPFAM" id="SSF54427">
    <property type="entry name" value="NTF2-like"/>
    <property type="match status" value="1"/>
</dbReference>
<feature type="domain" description="SnoaL-like" evidence="1">
    <location>
        <begin position="11"/>
        <end position="115"/>
    </location>
</feature>
<accession>A0A062I419</accession>
<reference evidence="2 3" key="1">
    <citation type="submission" date="2014-04" db="EMBL/GenBank/DDBJ databases">
        <title>Comparative genomics and transcriptomics to identify genetic mechanisms underlying the emergence of carbapenem resistant Acinetobacter baumannii (CRAb).</title>
        <authorList>
            <person name="Harris A.D."/>
            <person name="Johnson K.J."/>
            <person name="George J."/>
            <person name="Nadendla S."/>
            <person name="Daugherty S.C."/>
            <person name="Parankush S."/>
            <person name="Sadzewicz L."/>
            <person name="Tallon L."/>
            <person name="Sengamalay N."/>
            <person name="Hazen T.H."/>
            <person name="Rasko D.A."/>
        </authorList>
    </citation>
    <scope>NUCLEOTIDE SEQUENCE [LARGE SCALE GENOMIC DNA]</scope>
    <source>
        <strain evidence="2 3">21072</strain>
    </source>
</reference>
<dbReference type="PATRIC" id="fig|1310697.3.peg.3658"/>
<dbReference type="InterPro" id="IPR037401">
    <property type="entry name" value="SnoaL-like"/>
</dbReference>
<comment type="caution">
    <text evidence="2">The sequence shown here is derived from an EMBL/GenBank/DDBJ whole genome shotgun (WGS) entry which is preliminary data.</text>
</comment>
<proteinExistence type="predicted"/>
<dbReference type="InterPro" id="IPR032710">
    <property type="entry name" value="NTF2-like_dom_sf"/>
</dbReference>
<evidence type="ECO:0000313" key="3">
    <source>
        <dbReference type="Proteomes" id="UP000027327"/>
    </source>
</evidence>
<dbReference type="Gene3D" id="3.10.450.50">
    <property type="match status" value="1"/>
</dbReference>
<evidence type="ECO:0000259" key="1">
    <source>
        <dbReference type="Pfam" id="PF12680"/>
    </source>
</evidence>
<gene>
    <name evidence="2" type="ORF">J596_3864</name>
</gene>
<sequence>MQQAQLIQLLTDFSTAWNQHDVEQLMACMHPDCRFETVAGEDVHGTRIEGLDAVRQAFSNTFKSFPDAQWRNGKHWISDNAEFGISETTFTATTADGGWIEANMVDVFTFKDGKILVKNAFRKNRPVQAIA</sequence>
<organism evidence="2 3">
    <name type="scientific">Acinetobacter baumannii 21072</name>
    <dbReference type="NCBI Taxonomy" id="1310697"/>
    <lineage>
        <taxon>Bacteria</taxon>
        <taxon>Pseudomonadati</taxon>
        <taxon>Pseudomonadota</taxon>
        <taxon>Gammaproteobacteria</taxon>
        <taxon>Moraxellales</taxon>
        <taxon>Moraxellaceae</taxon>
        <taxon>Acinetobacter</taxon>
        <taxon>Acinetobacter calcoaceticus/baumannii complex</taxon>
    </lineage>
</organism>
<protein>
    <submittedName>
        <fullName evidence="2">SnoaL-like polyketide cyclase family protein</fullName>
    </submittedName>
</protein>
<dbReference type="EMBL" id="JMOD01000122">
    <property type="protein sequence ID" value="KCY13601.1"/>
    <property type="molecule type" value="Genomic_DNA"/>
</dbReference>
<dbReference type="Proteomes" id="UP000027327">
    <property type="component" value="Unassembled WGS sequence"/>
</dbReference>
<name>A0A062I419_ACIBA</name>
<dbReference type="RefSeq" id="WP_032037828.1">
    <property type="nucleotide sequence ID" value="NZ_JMOD01000122.1"/>
</dbReference>